<keyword evidence="1" id="KW-0378">Hydrolase</keyword>
<comment type="caution">
    <text evidence="3">The sequence shown here is derived from an EMBL/GenBank/DDBJ whole genome shotgun (WGS) entry which is preliminary data.</text>
</comment>
<dbReference type="EMBL" id="BAABDO010000024">
    <property type="protein sequence ID" value="GAA4137695.1"/>
    <property type="molecule type" value="Genomic_DNA"/>
</dbReference>
<dbReference type="PANTHER" id="PTHR48081">
    <property type="entry name" value="AB HYDROLASE SUPERFAMILY PROTEIN C4A8.06C"/>
    <property type="match status" value="1"/>
</dbReference>
<dbReference type="SUPFAM" id="SSF53474">
    <property type="entry name" value="alpha/beta-Hydrolases"/>
    <property type="match status" value="1"/>
</dbReference>
<dbReference type="RefSeq" id="WP_345020187.1">
    <property type="nucleotide sequence ID" value="NZ_BAABDO010000024.1"/>
</dbReference>
<evidence type="ECO:0000313" key="3">
    <source>
        <dbReference type="EMBL" id="GAA4137695.1"/>
    </source>
</evidence>
<dbReference type="InterPro" id="IPR029058">
    <property type="entry name" value="AB_hydrolase_fold"/>
</dbReference>
<evidence type="ECO:0000259" key="2">
    <source>
        <dbReference type="Pfam" id="PF20434"/>
    </source>
</evidence>
<dbReference type="InterPro" id="IPR050300">
    <property type="entry name" value="GDXG_lipolytic_enzyme"/>
</dbReference>
<dbReference type="Pfam" id="PF20434">
    <property type="entry name" value="BD-FAE"/>
    <property type="match status" value="1"/>
</dbReference>
<dbReference type="Proteomes" id="UP001500266">
    <property type="component" value="Unassembled WGS sequence"/>
</dbReference>
<keyword evidence="4" id="KW-1185">Reference proteome</keyword>
<organism evidence="3 4">
    <name type="scientific">Actinomadura keratinilytica</name>
    <dbReference type="NCBI Taxonomy" id="547461"/>
    <lineage>
        <taxon>Bacteria</taxon>
        <taxon>Bacillati</taxon>
        <taxon>Actinomycetota</taxon>
        <taxon>Actinomycetes</taxon>
        <taxon>Streptosporangiales</taxon>
        <taxon>Thermomonosporaceae</taxon>
        <taxon>Actinomadura</taxon>
    </lineage>
</organism>
<evidence type="ECO:0000256" key="1">
    <source>
        <dbReference type="ARBA" id="ARBA00022801"/>
    </source>
</evidence>
<dbReference type="InterPro" id="IPR049492">
    <property type="entry name" value="BD-FAE-like_dom"/>
</dbReference>
<evidence type="ECO:0000313" key="4">
    <source>
        <dbReference type="Proteomes" id="UP001500266"/>
    </source>
</evidence>
<gene>
    <name evidence="3" type="ORF">GCM10022416_22450</name>
</gene>
<dbReference type="PANTHER" id="PTHR48081:SF13">
    <property type="entry name" value="ALPHA_BETA HYDROLASE"/>
    <property type="match status" value="1"/>
</dbReference>
<proteinExistence type="predicted"/>
<feature type="domain" description="BD-FAE-like" evidence="2">
    <location>
        <begin position="64"/>
        <end position="275"/>
    </location>
</feature>
<accession>A0ABP7YL18</accession>
<dbReference type="Gene3D" id="3.40.50.1820">
    <property type="entry name" value="alpha/beta hydrolase"/>
    <property type="match status" value="1"/>
</dbReference>
<name>A0ABP7YL18_9ACTN</name>
<reference evidence="4" key="1">
    <citation type="journal article" date="2019" name="Int. J. Syst. Evol. Microbiol.">
        <title>The Global Catalogue of Microorganisms (GCM) 10K type strain sequencing project: providing services to taxonomists for standard genome sequencing and annotation.</title>
        <authorList>
            <consortium name="The Broad Institute Genomics Platform"/>
            <consortium name="The Broad Institute Genome Sequencing Center for Infectious Disease"/>
            <person name="Wu L."/>
            <person name="Ma J."/>
        </authorList>
    </citation>
    <scope>NUCLEOTIDE SEQUENCE [LARGE SCALE GENOMIC DNA]</scope>
    <source>
        <strain evidence="4">JCM 17316</strain>
    </source>
</reference>
<protein>
    <recommendedName>
        <fullName evidence="2">BD-FAE-like domain-containing protein</fullName>
    </recommendedName>
</protein>
<sequence length="345" mass="37014">MSTHSLPDEDAIAAQRRYNTELMRRYVEGLAAASPPGPTAPEAPVKVLRALVFSRPATGGELRLDLYLPEETPGPRPVIMWLPGGGWRMAARGMGPHLGRLFAQRGYAMADVEYRSSRTAIWPAQLHDVKTAVRYLRSVAHEYGLDPERIGVWGSSAGGHLAALLGVTGGAPAWEGDGEHAGHSSAVQAVVDGYGPTDLPHLDADRLPDGVVNDVDPESPPWGLLGGPTTRHPERAAQASPVSHVTEAAPPFLILHGDADLLIGPRQSRRLFEALVAAGAEATLVTVHGAGHGFFNTEALEQIPPLRTTVHTTRGGKPDLARPGVLTSGLIERFFDQHLRRDFFD</sequence>